<evidence type="ECO:0000313" key="5">
    <source>
        <dbReference type="Proteomes" id="UP000658720"/>
    </source>
</evidence>
<dbReference type="Proteomes" id="UP000658720">
    <property type="component" value="Unassembled WGS sequence"/>
</dbReference>
<dbReference type="PANTHER" id="PTHR30244:SF36">
    <property type="entry name" value="3-OXO-GLUCOSE-6-PHOSPHATE:GLUTAMATE AMINOTRANSFERASE"/>
    <property type="match status" value="1"/>
</dbReference>
<dbReference type="GO" id="GO:0008483">
    <property type="term" value="F:transaminase activity"/>
    <property type="evidence" value="ECO:0007669"/>
    <property type="project" value="UniProtKB-KW"/>
</dbReference>
<organism evidence="4 5">
    <name type="scientific">Synechocystis salina LEGE 00031</name>
    <dbReference type="NCBI Taxonomy" id="1828736"/>
    <lineage>
        <taxon>Bacteria</taxon>
        <taxon>Bacillati</taxon>
        <taxon>Cyanobacteriota</taxon>
        <taxon>Cyanophyceae</taxon>
        <taxon>Synechococcales</taxon>
        <taxon>Merismopediaceae</taxon>
        <taxon>Synechocystis</taxon>
    </lineage>
</organism>
<dbReference type="PANTHER" id="PTHR30244">
    <property type="entry name" value="TRANSAMINASE"/>
    <property type="match status" value="1"/>
</dbReference>
<evidence type="ECO:0000256" key="3">
    <source>
        <dbReference type="RuleBase" id="RU004508"/>
    </source>
</evidence>
<keyword evidence="5" id="KW-1185">Reference proteome</keyword>
<dbReference type="Pfam" id="PF01041">
    <property type="entry name" value="DegT_DnrJ_EryC1"/>
    <property type="match status" value="1"/>
</dbReference>
<comment type="similarity">
    <text evidence="2 3">Belongs to the DegT/DnrJ/EryC1 family.</text>
</comment>
<keyword evidence="4" id="KW-0032">Aminotransferase</keyword>
<keyword evidence="1 3" id="KW-0663">Pyridoxal phosphate</keyword>
<evidence type="ECO:0000256" key="1">
    <source>
        <dbReference type="ARBA" id="ARBA00022898"/>
    </source>
</evidence>
<evidence type="ECO:0000256" key="2">
    <source>
        <dbReference type="ARBA" id="ARBA00037999"/>
    </source>
</evidence>
<evidence type="ECO:0000313" key="4">
    <source>
        <dbReference type="EMBL" id="MBE9254844.1"/>
    </source>
</evidence>
<dbReference type="InterPro" id="IPR015422">
    <property type="entry name" value="PyrdxlP-dep_Trfase_small"/>
</dbReference>
<name>A0ABR9VU18_9SYNC</name>
<reference evidence="4 5" key="1">
    <citation type="submission" date="2020-10" db="EMBL/GenBank/DDBJ databases">
        <authorList>
            <person name="Castelo-Branco R."/>
            <person name="Eusebio N."/>
            <person name="Adriana R."/>
            <person name="Vieira A."/>
            <person name="Brugerolle De Fraissinette N."/>
            <person name="Rezende De Castro R."/>
            <person name="Schneider M.P."/>
            <person name="Vasconcelos V."/>
            <person name="Leao P.N."/>
        </authorList>
    </citation>
    <scope>NUCLEOTIDE SEQUENCE [LARGE SCALE GENOMIC DNA]</scope>
    <source>
        <strain evidence="4 5">LEGE 00031</strain>
    </source>
</reference>
<dbReference type="Gene3D" id="3.90.1150.10">
    <property type="entry name" value="Aspartate Aminotransferase, domain 1"/>
    <property type="match status" value="1"/>
</dbReference>
<proteinExistence type="inferred from homology"/>
<dbReference type="RefSeq" id="WP_194020351.1">
    <property type="nucleotide sequence ID" value="NZ_JADEVV010000041.1"/>
</dbReference>
<keyword evidence="4" id="KW-0808">Transferase</keyword>
<sequence>MNIPILDLKPQYQRIKAEIQQAVNGVLESGQFILGKTVADFEQAAADYLGVKYAIGVNSGTDALMIGLRALGIGPGDEVITTPFSFFATAESISNVGAKPVFVDVAIADFNLDPSKIKAAITPRTKAIMPVHLFGQPAAMAQIKALAHDHGLKIIEDCAQSFGAVYAGDCLGCDQDCDDQVKQSLMGKYTGALGDVGAFSFFPTKNLGAYGDGGLITTKDEAIADLARCLRVHGSRQRYQNEMLGYNSRLDALQAAILNVKLSHLKEWSAGRRRVAQTYNDLFQGVEGIITPTITAGHVFHQYTLRIQDGKRDALAKAMQGIGISTMIYYPVPQDQLPVYRGQYAPNPISDRLATEVLSLPIWPEMETETVQTVAEKIIQVLPSL</sequence>
<dbReference type="InterPro" id="IPR015421">
    <property type="entry name" value="PyrdxlP-dep_Trfase_major"/>
</dbReference>
<gene>
    <name evidence="4" type="ORF">IQ217_13550</name>
</gene>
<comment type="caution">
    <text evidence="4">The sequence shown here is derived from an EMBL/GenBank/DDBJ whole genome shotgun (WGS) entry which is preliminary data.</text>
</comment>
<accession>A0ABR9VU18</accession>
<dbReference type="EMBL" id="JADEVV010000041">
    <property type="protein sequence ID" value="MBE9254844.1"/>
    <property type="molecule type" value="Genomic_DNA"/>
</dbReference>
<dbReference type="SUPFAM" id="SSF53383">
    <property type="entry name" value="PLP-dependent transferases"/>
    <property type="match status" value="1"/>
</dbReference>
<dbReference type="InterPro" id="IPR000653">
    <property type="entry name" value="DegT/StrS_aminotransferase"/>
</dbReference>
<dbReference type="PIRSF" id="PIRSF000390">
    <property type="entry name" value="PLP_StrS"/>
    <property type="match status" value="1"/>
</dbReference>
<dbReference type="InterPro" id="IPR015424">
    <property type="entry name" value="PyrdxlP-dep_Trfase"/>
</dbReference>
<dbReference type="CDD" id="cd00616">
    <property type="entry name" value="AHBA_syn"/>
    <property type="match status" value="1"/>
</dbReference>
<protein>
    <submittedName>
        <fullName evidence="4">DegT/DnrJ/EryC1/StrS family aminotransferase</fullName>
    </submittedName>
</protein>
<dbReference type="Gene3D" id="3.40.640.10">
    <property type="entry name" value="Type I PLP-dependent aspartate aminotransferase-like (Major domain)"/>
    <property type="match status" value="1"/>
</dbReference>